<dbReference type="SUPFAM" id="SSF63829">
    <property type="entry name" value="Calcium-dependent phosphotriesterase"/>
    <property type="match status" value="1"/>
</dbReference>
<dbReference type="Proteomes" id="UP000053784">
    <property type="component" value="Unassembled WGS sequence"/>
</dbReference>
<feature type="domain" description="DUF4842" evidence="1">
    <location>
        <begin position="491"/>
        <end position="709"/>
    </location>
</feature>
<dbReference type="InterPro" id="IPR045474">
    <property type="entry name" value="GEVED"/>
</dbReference>
<gene>
    <name evidence="4" type="ORF">CF67_08015</name>
</gene>
<feature type="domain" description="GEVED" evidence="2">
    <location>
        <begin position="366"/>
        <end position="440"/>
    </location>
</feature>
<dbReference type="InterPro" id="IPR032295">
    <property type="entry name" value="DUF4842"/>
</dbReference>
<dbReference type="NCBIfam" id="TIGR04456">
    <property type="entry name" value="LruC_dom"/>
    <property type="match status" value="1"/>
</dbReference>
<evidence type="ECO:0000313" key="4">
    <source>
        <dbReference type="EMBL" id="KEY90923.1"/>
    </source>
</evidence>
<evidence type="ECO:0000259" key="1">
    <source>
        <dbReference type="Pfam" id="PF16130"/>
    </source>
</evidence>
<dbReference type="EMBL" id="JGVK01000032">
    <property type="protein sequence ID" value="KEY90923.1"/>
    <property type="molecule type" value="Genomic_DNA"/>
</dbReference>
<dbReference type="eggNOG" id="COG3391">
    <property type="taxonomic scope" value="Bacteria"/>
</dbReference>
<comment type="caution">
    <text evidence="4">The sequence shown here is derived from an EMBL/GenBank/DDBJ whole genome shotgun (WGS) entry which is preliminary data.</text>
</comment>
<dbReference type="AlphaFoldDB" id="A0A084CM94"/>
<evidence type="ECO:0000259" key="2">
    <source>
        <dbReference type="Pfam" id="PF20009"/>
    </source>
</evidence>
<evidence type="ECO:0000313" key="5">
    <source>
        <dbReference type="Proteomes" id="UP000053784"/>
    </source>
</evidence>
<proteinExistence type="predicted"/>
<dbReference type="STRING" id="1179155.CF67_08015"/>
<keyword evidence="5" id="KW-1185">Reference proteome</keyword>
<dbReference type="Pfam" id="PF16130">
    <property type="entry name" value="DUF4842"/>
    <property type="match status" value="1"/>
</dbReference>
<feature type="domain" description="DUF6923" evidence="3">
    <location>
        <begin position="53"/>
        <end position="275"/>
    </location>
</feature>
<dbReference type="InterPro" id="IPR031025">
    <property type="entry name" value="LruC_dom"/>
</dbReference>
<dbReference type="Pfam" id="PF21959">
    <property type="entry name" value="DUF6923"/>
    <property type="match status" value="1"/>
</dbReference>
<name>A0A084CM94_9GAMM</name>
<protein>
    <submittedName>
        <fullName evidence="4">Uncharacterized protein</fullName>
    </submittedName>
</protein>
<accession>A0A084CM94</accession>
<organism evidence="4 5">
    <name type="scientific">Candidatus Photodesmus blepharonis</name>
    <dbReference type="NCBI Taxonomy" id="1179155"/>
    <lineage>
        <taxon>Bacteria</taxon>
        <taxon>Pseudomonadati</taxon>
        <taxon>Pseudomonadota</taxon>
        <taxon>Gammaproteobacteria</taxon>
        <taxon>Vibrionales</taxon>
        <taxon>Vibrionaceae</taxon>
        <taxon>Candidatus Photodesmus</taxon>
    </lineage>
</organism>
<dbReference type="Pfam" id="PF20009">
    <property type="entry name" value="GEVED"/>
    <property type="match status" value="1"/>
</dbReference>
<reference evidence="4 5" key="1">
    <citation type="submission" date="2014-03" db="EMBL/GenBank/DDBJ databases">
        <title>Selection and divergence in the genomes of co-occurring obligate luminous symbionts with specific hosts.</title>
        <authorList>
            <person name="Hendry T.A."/>
            <person name="de Wet J.R."/>
            <person name="Dunlap P.V."/>
        </authorList>
    </citation>
    <scope>NUCLEOTIDE SEQUENCE [LARGE SCALE GENOMIC DNA]</scope>
    <source>
        <strain evidence="4 5">Ppalp.1</strain>
    </source>
</reference>
<sequence length="722" mass="80514">MASFLYPLEVEIYISEKYVMNKFIALSFILLASTKSFSIIPFETCPSEAYLFQGNPVQVYGVNLVTGETTILAEETGINGNINSVGFNEKDRYIYGYDTTNFQIVRLGKHFQVENLNVTGLPNHIFFVGDIYEHVLYLYYQNKGLFKISLYPLDFDPSANLIIETITTTATVALTDFAFHPINGKLYGVDNNTGGLYEFDTQIGGEKYLGNVGITGTFGAGYFDSNGYYYISRNDDGYIFRINLADPSNINHQSIKADVFSYGPSSSQNDGARCANAPIINQDSTIDFGDAPNSYSTLLESNGPRHGIGSEFYLGLLPPDGEKDGSLPPLNDNKVGELDEDGVGFVTAIEPGMNSIISVQASRSGYLSAWIDWNKDGDFKDSGEKVFSDTYLLSGNNSLLLAVPYNIATGSTWSRFRFSDQTGIDFFGGAQKGEVEDHTLLITNDGFAIRHYPNESGYITVAFEDNWPYTADYDMNDLVVRYRVTESLKDGKVKSSIIQGYLAAYGASYRNGFAIRLAGLNRTDIDNSLTLMKHNGILQESNGLETLSDEAIFIVSEDMSDVLSENCEYFRTQQSCQETLKFSFELHIFTHEDADTSQLMSMPYNPFIFSTPGHYHGDGIIFQPGRKLEVHVADQAPTEKFDYLNLFGIGVDSSNPSEGRYFKTAENLPWALIINNEWKWPQERVDLVTAYPNFAAYAESGGQKKQNWYLESNAVANQLYQP</sequence>
<evidence type="ECO:0000259" key="3">
    <source>
        <dbReference type="Pfam" id="PF21959"/>
    </source>
</evidence>
<dbReference type="InterPro" id="IPR054215">
    <property type="entry name" value="DUF6923"/>
</dbReference>